<comment type="subunit">
    <text evidence="4">Interacts with acetoacetyl-CoA thiolase that catalyzes the precedent step in the pathway and with a DUF35 protein. The acetoacetyl-CoA thiolase/HMG-CoA synthase complex channels the intermediate via a fused CoA-binding site, which allows for efficient coupling of the endergonic thiolase reaction with the exergonic HMGCS reaction.</text>
</comment>
<comment type="caution">
    <text evidence="6">The sequence shown here is derived from an EMBL/GenBank/DDBJ whole genome shotgun (WGS) entry which is preliminary data.</text>
</comment>
<dbReference type="SUPFAM" id="SSF53901">
    <property type="entry name" value="Thiolase-like"/>
    <property type="match status" value="2"/>
</dbReference>
<evidence type="ECO:0000259" key="5">
    <source>
        <dbReference type="Pfam" id="PF08541"/>
    </source>
</evidence>
<feature type="binding site" evidence="4">
    <location>
        <position position="202"/>
    </location>
    <ligand>
        <name>CoA</name>
        <dbReference type="ChEBI" id="CHEBI:57287"/>
        <note>ligand shared with acetoacetyl-CoA thiolase</note>
    </ligand>
</feature>
<name>A0A8T4LAV6_9ARCH</name>
<dbReference type="EMBL" id="JAGVWE010000002">
    <property type="protein sequence ID" value="MBS3062729.1"/>
    <property type="molecule type" value="Genomic_DNA"/>
</dbReference>
<gene>
    <name evidence="6" type="ORF">J4203_02565</name>
</gene>
<keyword evidence="1 4" id="KW-0808">Transferase</keyword>
<feature type="binding site" evidence="4">
    <location>
        <position position="242"/>
    </location>
    <ligand>
        <name>CoA</name>
        <dbReference type="ChEBI" id="CHEBI:57287"/>
        <note>ligand shared with acetoacetyl-CoA thiolase</note>
    </ligand>
</feature>
<dbReference type="AlphaFoldDB" id="A0A8T4LAV6"/>
<dbReference type="InterPro" id="IPR004656">
    <property type="entry name" value="HMG_CoA_Synthase"/>
</dbReference>
<dbReference type="InterPro" id="IPR013747">
    <property type="entry name" value="ACP_syn_III_C"/>
</dbReference>
<feature type="binding site" evidence="4">
    <location>
        <position position="237"/>
    </location>
    <ligand>
        <name>(3S)-3-hydroxy-3-methylglutaryl-CoA</name>
        <dbReference type="ChEBI" id="CHEBI:43074"/>
    </ligand>
</feature>
<feature type="domain" description="Beta-ketoacyl-[acyl-carrier-protein] synthase III C-terminal" evidence="5">
    <location>
        <begin position="221"/>
        <end position="309"/>
    </location>
</feature>
<reference evidence="6" key="2">
    <citation type="submission" date="2021-05" db="EMBL/GenBank/DDBJ databases">
        <title>Protein family content uncovers lineage relationships and bacterial pathway maintenance mechanisms in DPANN archaea.</title>
        <authorList>
            <person name="Castelle C.J."/>
            <person name="Meheust R."/>
            <person name="Jaffe A.L."/>
            <person name="Seitz K."/>
            <person name="Gong X."/>
            <person name="Baker B.J."/>
            <person name="Banfield J.F."/>
        </authorList>
    </citation>
    <scope>NUCLEOTIDE SEQUENCE</scope>
    <source>
        <strain evidence="6">RIFCSPLOWO2_01_FULL_58_19</strain>
    </source>
</reference>
<dbReference type="Gene3D" id="3.40.47.10">
    <property type="match status" value="1"/>
</dbReference>
<feature type="binding site" evidence="4">
    <location>
        <position position="154"/>
    </location>
    <ligand>
        <name>(3S)-3-hydroxy-3-methylglutaryl-CoA</name>
        <dbReference type="ChEBI" id="CHEBI:43074"/>
    </ligand>
</feature>
<feature type="binding site" evidence="4">
    <location>
        <position position="204"/>
    </location>
    <ligand>
        <name>(3S)-3-hydroxy-3-methylglutaryl-CoA</name>
        <dbReference type="ChEBI" id="CHEBI:43074"/>
    </ligand>
</feature>
<dbReference type="InterPro" id="IPR016039">
    <property type="entry name" value="Thiolase-like"/>
</dbReference>
<organism evidence="6 7">
    <name type="scientific">Candidatus Iainarchaeum sp</name>
    <dbReference type="NCBI Taxonomy" id="3101447"/>
    <lineage>
        <taxon>Archaea</taxon>
        <taxon>Candidatus Iainarchaeota</taxon>
        <taxon>Candidatus Iainarchaeia</taxon>
        <taxon>Candidatus Iainarchaeales</taxon>
        <taxon>Candidatus Iainarchaeaceae</taxon>
        <taxon>Candidatus Iainarchaeum</taxon>
    </lineage>
</organism>
<accession>A0A8T4LAV6</accession>
<reference evidence="6" key="1">
    <citation type="submission" date="2021-03" db="EMBL/GenBank/DDBJ databases">
        <authorList>
            <person name="Jaffe A."/>
        </authorList>
    </citation>
    <scope>NUCLEOTIDE SEQUENCE</scope>
    <source>
        <strain evidence="6">RIFCSPLOWO2_01_FULL_58_19</strain>
    </source>
</reference>
<comment type="catalytic activity">
    <reaction evidence="4">
        <text>acetoacetyl-CoA + acetyl-CoA + H2O = (3S)-3-hydroxy-3-methylglutaryl-CoA + CoA + H(+)</text>
        <dbReference type="Rhea" id="RHEA:10188"/>
        <dbReference type="ChEBI" id="CHEBI:15377"/>
        <dbReference type="ChEBI" id="CHEBI:15378"/>
        <dbReference type="ChEBI" id="CHEBI:43074"/>
        <dbReference type="ChEBI" id="CHEBI:57286"/>
        <dbReference type="ChEBI" id="CHEBI:57287"/>
        <dbReference type="ChEBI" id="CHEBI:57288"/>
        <dbReference type="EC" id="2.3.3.10"/>
    </reaction>
</comment>
<dbReference type="CDD" id="cd00827">
    <property type="entry name" value="init_cond_enzymes"/>
    <property type="match status" value="1"/>
</dbReference>
<keyword evidence="3 4" id="KW-0012">Acyltransferase</keyword>
<feature type="binding site" evidence="4">
    <location>
        <position position="113"/>
    </location>
    <ligand>
        <name>(3S)-3-hydroxy-3-methylglutaryl-CoA</name>
        <dbReference type="ChEBI" id="CHEBI:43074"/>
    </ligand>
</feature>
<dbReference type="EC" id="2.3.3.10" evidence="4"/>
<dbReference type="GO" id="GO:0003985">
    <property type="term" value="F:acetyl-CoA C-acetyltransferase activity"/>
    <property type="evidence" value="ECO:0007669"/>
    <property type="project" value="UniProtKB-UniRule"/>
</dbReference>
<evidence type="ECO:0000256" key="2">
    <source>
        <dbReference type="ARBA" id="ARBA00023229"/>
    </source>
</evidence>
<dbReference type="GO" id="GO:0010142">
    <property type="term" value="P:farnesyl diphosphate biosynthetic process, mevalonate pathway"/>
    <property type="evidence" value="ECO:0007669"/>
    <property type="project" value="TreeGrafter"/>
</dbReference>
<comment type="function">
    <text evidence="4">Catalyzes the condensation of acetyl-CoA with acetoacetyl-CoA to form 3-hydroxy-3-methylglutaryl-CoA (HMG-CoA). Functions in the mevalonate (MVA) pathway leading to isopentenyl diphosphate (IPP), a key precursor for the biosynthesis of isoprenoid compounds that are building blocks of archaeal membrane lipids.</text>
</comment>
<dbReference type="GO" id="GO:0004421">
    <property type="term" value="F:hydroxymethylglutaryl-CoA synthase activity"/>
    <property type="evidence" value="ECO:0007669"/>
    <property type="project" value="UniProtKB-EC"/>
</dbReference>
<feature type="active site" description="Proton donor/acceptor" evidence="4">
    <location>
        <position position="81"/>
    </location>
</feature>
<evidence type="ECO:0000256" key="3">
    <source>
        <dbReference type="ARBA" id="ARBA00023315"/>
    </source>
</evidence>
<comment type="caution">
    <text evidence="4">Lacks conserved residue(s) required for the propagation of feature annotation.</text>
</comment>
<keyword evidence="2 4" id="KW-0414">Isoprene biosynthesis</keyword>
<dbReference type="PANTHER" id="PTHR43323:SF2">
    <property type="entry name" value="HYDROXYMETHYLGLUTARYL-COA SYNTHASE"/>
    <property type="match status" value="1"/>
</dbReference>
<dbReference type="GO" id="GO:0019287">
    <property type="term" value="P:isopentenyl diphosphate biosynthetic process, mevalonate pathway"/>
    <property type="evidence" value="ECO:0007669"/>
    <property type="project" value="UniProtKB-UniRule"/>
</dbReference>
<protein>
    <recommendedName>
        <fullName evidence="4">Hydroxymethylglutaryl-CoA synthase</fullName>
        <shortName evidence="4">HMG-CoA synthase</shortName>
        <shortName evidence="4">HMGCS</shortName>
        <ecNumber evidence="4">2.3.3.10</ecNumber>
    </recommendedName>
</protein>
<sequence>MTAGIVGYGAYIPKYRIKAETIARVWGADTRRIVDGLGIQEKSVPGKDEDTATIAVEAARNALARALINPKDLGAIYVGSESHPYAVKPTAGIVGEAIGAGNHYTAADTEFACKAGTAALQMCMGLVQSGMIKYGLAIGADTSQAAPGDALEYSAAAGGAAFIVGSQESEWLAEIKDTCSFTSDTPDFWRRGLSPHPRHAGRFTGEPAYFKHVLQATKAMLDKTHLQPTDFDYAVFHMPNAKFPIAAAAKLGFKPEQYKDGLLVTAIGNTYSGCSPLGLTKVLDKARPGARILVVSYGSGSGSDAFVLEVKPLIEERRGLARRTEDYMKRKTYLEYAQYSKHMEEIH</sequence>
<feature type="binding site" evidence="4">
    <location>
        <position position="299"/>
    </location>
    <ligand>
        <name>(3S)-3-hydroxy-3-methylglutaryl-CoA</name>
        <dbReference type="ChEBI" id="CHEBI:43074"/>
    </ligand>
</feature>
<evidence type="ECO:0000313" key="6">
    <source>
        <dbReference type="EMBL" id="MBS3062729.1"/>
    </source>
</evidence>
<feature type="active site" description="Acyl-thioester intermediate" evidence="4">
    <location>
        <position position="113"/>
    </location>
</feature>
<proteinExistence type="inferred from homology"/>
<evidence type="ECO:0000313" key="7">
    <source>
        <dbReference type="Proteomes" id="UP000678237"/>
    </source>
</evidence>
<dbReference type="NCBIfam" id="TIGR00748">
    <property type="entry name" value="HMG_CoA_syn_Arc"/>
    <property type="match status" value="1"/>
</dbReference>
<evidence type="ECO:0000256" key="4">
    <source>
        <dbReference type="HAMAP-Rule" id="MF_01409"/>
    </source>
</evidence>
<dbReference type="PANTHER" id="PTHR43323">
    <property type="entry name" value="3-HYDROXY-3-METHYLGLUTARYL COENZYME A SYNTHASE"/>
    <property type="match status" value="1"/>
</dbReference>
<comment type="pathway">
    <text evidence="4">Metabolic intermediate biosynthesis; (R)-mevalonate biosynthesis; (R)-mevalonate from acetyl-CoA: step 2/3.</text>
</comment>
<dbReference type="NCBIfam" id="NF003274">
    <property type="entry name" value="PRK04262.1"/>
    <property type="match status" value="1"/>
</dbReference>
<feature type="active site" description="Proton donor/acceptor" evidence="4">
    <location>
        <position position="237"/>
    </location>
</feature>
<dbReference type="Proteomes" id="UP000678237">
    <property type="component" value="Unassembled WGS sequence"/>
</dbReference>
<feature type="binding site" evidence="4">
    <location>
        <position position="29"/>
    </location>
    <ligand>
        <name>(3S)-3-hydroxy-3-methylglutaryl-CoA</name>
        <dbReference type="ChEBI" id="CHEBI:43074"/>
    </ligand>
</feature>
<dbReference type="Pfam" id="PF08541">
    <property type="entry name" value="ACP_syn_III_C"/>
    <property type="match status" value="1"/>
</dbReference>
<feature type="binding site" evidence="4">
    <location>
        <position position="269"/>
    </location>
    <ligand>
        <name>(3S)-3-hydroxy-3-methylglutaryl-CoA</name>
        <dbReference type="ChEBI" id="CHEBI:43074"/>
    </ligand>
</feature>
<comment type="similarity">
    <text evidence="4">Belongs to the thiolase-like superfamily. Archaeal HMG-CoA synthase family.</text>
</comment>
<evidence type="ECO:0000256" key="1">
    <source>
        <dbReference type="ARBA" id="ARBA00022679"/>
    </source>
</evidence>
<dbReference type="HAMAP" id="MF_01409">
    <property type="entry name" value="HMG_CoA_synth_arch"/>
    <property type="match status" value="1"/>
</dbReference>